<dbReference type="EMBL" id="JAVRHZ010000004">
    <property type="protein sequence ID" value="MDT0556022.1"/>
    <property type="molecule type" value="Genomic_DNA"/>
</dbReference>
<proteinExistence type="predicted"/>
<dbReference type="RefSeq" id="WP_311332976.1">
    <property type="nucleotide sequence ID" value="NZ_JAVRHZ010000004.1"/>
</dbReference>
<dbReference type="GO" id="GO:0016757">
    <property type="term" value="F:glycosyltransferase activity"/>
    <property type="evidence" value="ECO:0007669"/>
    <property type="project" value="UniProtKB-KW"/>
</dbReference>
<reference evidence="2 3" key="1">
    <citation type="submission" date="2023-09" db="EMBL/GenBank/DDBJ databases">
        <authorList>
            <person name="Rey-Velasco X."/>
        </authorList>
    </citation>
    <scope>NUCLEOTIDE SEQUENCE [LARGE SCALE GENOMIC DNA]</scope>
    <source>
        <strain evidence="2 3">W242</strain>
    </source>
</reference>
<comment type="caution">
    <text evidence="2">The sequence shown here is derived from an EMBL/GenBank/DDBJ whole genome shotgun (WGS) entry which is preliminary data.</text>
</comment>
<dbReference type="SUPFAM" id="SSF53448">
    <property type="entry name" value="Nucleotide-diphospho-sugar transferases"/>
    <property type="match status" value="1"/>
</dbReference>
<protein>
    <submittedName>
        <fullName evidence="2">Glycosyltransferase</fullName>
        <ecNumber evidence="2">2.4.-.-</ecNumber>
    </submittedName>
</protein>
<keyword evidence="3" id="KW-1185">Reference proteome</keyword>
<evidence type="ECO:0000259" key="1">
    <source>
        <dbReference type="Pfam" id="PF00535"/>
    </source>
</evidence>
<name>A0ABU2YE62_9FLAO</name>
<sequence>MVSVIVTTYNHKDYIKECLDSILSQVCNFPFEIIIGEDESQDGTRDICKQYALKHPEKIKLFLRSRKDVIYINGNPTGRFNFRESLKVAKGTYIALCEGDDYWADPLKLQKQVDILEKNKDYILCHHWQKYAIYQNEEWVEVAAPKKGHGYFPNTHGTVKEVFENKLRVKSRSLLFRNVITENFFPDWYTKVAFGDVALSFLLGKLGSFYFIDEPMAVYRQTNQGLSTAGKTTLGNRKFIVRHFKNWISIWDFGLQFYNYKFSKEALATVSLFYKRIIDHLPRNHISLLGIMRFNFFSRTLPFLMKVSSFKLFFKYYIRRIIKK</sequence>
<feature type="domain" description="Glycosyltransferase 2-like" evidence="1">
    <location>
        <begin position="3"/>
        <end position="139"/>
    </location>
</feature>
<dbReference type="PANTHER" id="PTHR22916:SF3">
    <property type="entry name" value="UDP-GLCNAC:BETAGAL BETA-1,3-N-ACETYLGLUCOSAMINYLTRANSFERASE-LIKE PROTEIN 1"/>
    <property type="match status" value="1"/>
</dbReference>
<keyword evidence="2" id="KW-0328">Glycosyltransferase</keyword>
<dbReference type="Proteomes" id="UP001254488">
    <property type="component" value="Unassembled WGS sequence"/>
</dbReference>
<dbReference type="Gene3D" id="3.90.550.10">
    <property type="entry name" value="Spore Coat Polysaccharide Biosynthesis Protein SpsA, Chain A"/>
    <property type="match status" value="1"/>
</dbReference>
<evidence type="ECO:0000313" key="2">
    <source>
        <dbReference type="EMBL" id="MDT0556022.1"/>
    </source>
</evidence>
<organism evidence="2 3">
    <name type="scientific">Patiriisocius hiemis</name>
    <dbReference type="NCBI Taxonomy" id="3075604"/>
    <lineage>
        <taxon>Bacteria</taxon>
        <taxon>Pseudomonadati</taxon>
        <taxon>Bacteroidota</taxon>
        <taxon>Flavobacteriia</taxon>
        <taxon>Flavobacteriales</taxon>
        <taxon>Flavobacteriaceae</taxon>
        <taxon>Patiriisocius</taxon>
    </lineage>
</organism>
<dbReference type="EC" id="2.4.-.-" evidence="2"/>
<dbReference type="InterPro" id="IPR029044">
    <property type="entry name" value="Nucleotide-diphossugar_trans"/>
</dbReference>
<dbReference type="Pfam" id="PF00535">
    <property type="entry name" value="Glycos_transf_2"/>
    <property type="match status" value="1"/>
</dbReference>
<dbReference type="PANTHER" id="PTHR22916">
    <property type="entry name" value="GLYCOSYLTRANSFERASE"/>
    <property type="match status" value="1"/>
</dbReference>
<gene>
    <name evidence="2" type="ORF">RM538_08405</name>
</gene>
<keyword evidence="2" id="KW-0808">Transferase</keyword>
<dbReference type="InterPro" id="IPR001173">
    <property type="entry name" value="Glyco_trans_2-like"/>
</dbReference>
<evidence type="ECO:0000313" key="3">
    <source>
        <dbReference type="Proteomes" id="UP001254488"/>
    </source>
</evidence>
<accession>A0ABU2YE62</accession>